<evidence type="ECO:0000313" key="1">
    <source>
        <dbReference type="EMBL" id="EME83738.1"/>
    </source>
</evidence>
<dbReference type="GeneID" id="19332861"/>
<name>M3B2Z7_PSEFD</name>
<sequence>MQELVLLSWQAPGRSLPSIYKKELEGCGNSVLDLRQFRGSVGRLFDRKRFQQCSCPDRRWVLPKEVACPAKNTSSKKYETWRRVVLGKFLPWIHQGFYIGPDGCRRDFRYSKKFSDGWDGAKKVLGRRHGGRKCSWERRR</sequence>
<dbReference type="Proteomes" id="UP000016932">
    <property type="component" value="Unassembled WGS sequence"/>
</dbReference>
<protein>
    <submittedName>
        <fullName evidence="1">Uncharacterized protein</fullName>
    </submittedName>
</protein>
<reference evidence="1 2" key="1">
    <citation type="journal article" date="2012" name="PLoS Pathog.">
        <title>Diverse lifestyles and strategies of plant pathogenesis encoded in the genomes of eighteen Dothideomycetes fungi.</title>
        <authorList>
            <person name="Ohm R.A."/>
            <person name="Feau N."/>
            <person name="Henrissat B."/>
            <person name="Schoch C.L."/>
            <person name="Horwitz B.A."/>
            <person name="Barry K.W."/>
            <person name="Condon B.J."/>
            <person name="Copeland A.C."/>
            <person name="Dhillon B."/>
            <person name="Glaser F."/>
            <person name="Hesse C.N."/>
            <person name="Kosti I."/>
            <person name="LaButti K."/>
            <person name="Lindquist E.A."/>
            <person name="Lucas S."/>
            <person name="Salamov A.A."/>
            <person name="Bradshaw R.E."/>
            <person name="Ciuffetti L."/>
            <person name="Hamelin R.C."/>
            <person name="Kema G.H.J."/>
            <person name="Lawrence C."/>
            <person name="Scott J.A."/>
            <person name="Spatafora J.W."/>
            <person name="Turgeon B.G."/>
            <person name="de Wit P.J.G.M."/>
            <person name="Zhong S."/>
            <person name="Goodwin S.B."/>
            <person name="Grigoriev I.V."/>
        </authorList>
    </citation>
    <scope>NUCLEOTIDE SEQUENCE [LARGE SCALE GENOMIC DNA]</scope>
    <source>
        <strain evidence="1 2">CIRAD86</strain>
    </source>
</reference>
<organism evidence="1 2">
    <name type="scientific">Pseudocercospora fijiensis (strain CIRAD86)</name>
    <name type="common">Black leaf streak disease fungus</name>
    <name type="synonym">Mycosphaerella fijiensis</name>
    <dbReference type="NCBI Taxonomy" id="383855"/>
    <lineage>
        <taxon>Eukaryota</taxon>
        <taxon>Fungi</taxon>
        <taxon>Dikarya</taxon>
        <taxon>Ascomycota</taxon>
        <taxon>Pezizomycotina</taxon>
        <taxon>Dothideomycetes</taxon>
        <taxon>Dothideomycetidae</taxon>
        <taxon>Mycosphaerellales</taxon>
        <taxon>Mycosphaerellaceae</taxon>
        <taxon>Pseudocercospora</taxon>
    </lineage>
</organism>
<accession>M3B2Z7</accession>
<dbReference type="EMBL" id="KB446557">
    <property type="protein sequence ID" value="EME83738.1"/>
    <property type="molecule type" value="Genomic_DNA"/>
</dbReference>
<dbReference type="VEuPathDB" id="FungiDB:MYCFIDRAFT_172813"/>
<gene>
    <name evidence="1" type="ORF">MYCFIDRAFT_172813</name>
</gene>
<dbReference type="KEGG" id="pfj:MYCFIDRAFT_172813"/>
<dbReference type="AlphaFoldDB" id="M3B2Z7"/>
<proteinExistence type="predicted"/>
<dbReference type="HOGENOM" id="CLU_1836000_0_0_1"/>
<evidence type="ECO:0000313" key="2">
    <source>
        <dbReference type="Proteomes" id="UP000016932"/>
    </source>
</evidence>
<keyword evidence="2" id="KW-1185">Reference proteome</keyword>
<dbReference type="RefSeq" id="XP_007924389.1">
    <property type="nucleotide sequence ID" value="XM_007926198.1"/>
</dbReference>